<gene>
    <name evidence="1" type="ORF">J2Y69_002608</name>
</gene>
<evidence type="ECO:0008006" key="3">
    <source>
        <dbReference type="Google" id="ProtNLM"/>
    </source>
</evidence>
<dbReference type="PROSITE" id="PS51318">
    <property type="entry name" value="TAT"/>
    <property type="match status" value="1"/>
</dbReference>
<name>A0ABU1SEG7_9MICO</name>
<comment type="caution">
    <text evidence="1">The sequence shown here is derived from an EMBL/GenBank/DDBJ whole genome shotgun (WGS) entry which is preliminary data.</text>
</comment>
<sequence length="184" mass="18689">MTFESTSTTKGSGPSRRSVLKTAAWSVPVIAAASAMPLAAASVPADQQNVRVSSSCYGINILGIGQSFPQFTIAAVGSTVRAGSTFNITGTGIGNLTFGDSNGLGFFNFLNGNTVQFTLTRDIPAGSSATVQVTGFASAQALRTYTMSVGTIIGNANTNKADDAAGQTLLGVSLFGVLIGYCGR</sequence>
<protein>
    <recommendedName>
        <fullName evidence="3">IPT/TIG domain-containing protein</fullName>
    </recommendedName>
</protein>
<dbReference type="EMBL" id="JAVDUM010000011">
    <property type="protein sequence ID" value="MDR6868000.1"/>
    <property type="molecule type" value="Genomic_DNA"/>
</dbReference>
<evidence type="ECO:0000313" key="1">
    <source>
        <dbReference type="EMBL" id="MDR6868000.1"/>
    </source>
</evidence>
<evidence type="ECO:0000313" key="2">
    <source>
        <dbReference type="Proteomes" id="UP001259347"/>
    </source>
</evidence>
<organism evidence="1 2">
    <name type="scientific">Microbacterium resistens</name>
    <dbReference type="NCBI Taxonomy" id="156977"/>
    <lineage>
        <taxon>Bacteria</taxon>
        <taxon>Bacillati</taxon>
        <taxon>Actinomycetota</taxon>
        <taxon>Actinomycetes</taxon>
        <taxon>Micrococcales</taxon>
        <taxon>Microbacteriaceae</taxon>
        <taxon>Microbacterium</taxon>
    </lineage>
</organism>
<dbReference type="InterPro" id="IPR006311">
    <property type="entry name" value="TAT_signal"/>
</dbReference>
<dbReference type="RefSeq" id="WP_310021374.1">
    <property type="nucleotide sequence ID" value="NZ_JAVDUM010000011.1"/>
</dbReference>
<accession>A0ABU1SEG7</accession>
<proteinExistence type="predicted"/>
<keyword evidence="2" id="KW-1185">Reference proteome</keyword>
<reference evidence="1 2" key="1">
    <citation type="submission" date="2023-07" db="EMBL/GenBank/DDBJ databases">
        <title>Sorghum-associated microbial communities from plants grown in Nebraska, USA.</title>
        <authorList>
            <person name="Schachtman D."/>
        </authorList>
    </citation>
    <scope>NUCLEOTIDE SEQUENCE [LARGE SCALE GENOMIC DNA]</scope>
    <source>
        <strain evidence="1 2">2980</strain>
    </source>
</reference>
<dbReference type="Proteomes" id="UP001259347">
    <property type="component" value="Unassembled WGS sequence"/>
</dbReference>